<keyword evidence="2" id="KW-1185">Reference proteome</keyword>
<proteinExistence type="predicted"/>
<sequence length="67" mass="7863">MASLTTKELTFIEDELRAEEIIAKTINWCATLCDDEQLKNTLEQLAQFHQENILDLSKYFNRSQDIQ</sequence>
<name>A0ABT9ZCL0_9BACI</name>
<organism evidence="1 2">
    <name type="scientific">Metabacillus malikii</name>
    <dbReference type="NCBI Taxonomy" id="1504265"/>
    <lineage>
        <taxon>Bacteria</taxon>
        <taxon>Bacillati</taxon>
        <taxon>Bacillota</taxon>
        <taxon>Bacilli</taxon>
        <taxon>Bacillales</taxon>
        <taxon>Bacillaceae</taxon>
        <taxon>Metabacillus</taxon>
    </lineage>
</organism>
<dbReference type="RefSeq" id="WP_307338615.1">
    <property type="nucleotide sequence ID" value="NZ_JAUSUD010000004.1"/>
</dbReference>
<comment type="caution">
    <text evidence="1">The sequence shown here is derived from an EMBL/GenBank/DDBJ whole genome shotgun (WGS) entry which is preliminary data.</text>
</comment>
<evidence type="ECO:0008006" key="3">
    <source>
        <dbReference type="Google" id="ProtNLM"/>
    </source>
</evidence>
<accession>A0ABT9ZCL0</accession>
<evidence type="ECO:0000313" key="1">
    <source>
        <dbReference type="EMBL" id="MDQ0229992.1"/>
    </source>
</evidence>
<reference evidence="1 2" key="1">
    <citation type="submission" date="2023-07" db="EMBL/GenBank/DDBJ databases">
        <title>Genomic Encyclopedia of Type Strains, Phase IV (KMG-IV): sequencing the most valuable type-strain genomes for metagenomic binning, comparative biology and taxonomic classification.</title>
        <authorList>
            <person name="Goeker M."/>
        </authorList>
    </citation>
    <scope>NUCLEOTIDE SEQUENCE [LARGE SCALE GENOMIC DNA]</scope>
    <source>
        <strain evidence="1 2">DSM 29005</strain>
    </source>
</reference>
<protein>
    <recommendedName>
        <fullName evidence="3">Spore coat protein</fullName>
    </recommendedName>
</protein>
<gene>
    <name evidence="1" type="ORF">J2S19_001244</name>
</gene>
<dbReference type="Proteomes" id="UP001234495">
    <property type="component" value="Unassembled WGS sequence"/>
</dbReference>
<dbReference type="EMBL" id="JAUSUD010000004">
    <property type="protein sequence ID" value="MDQ0229992.1"/>
    <property type="molecule type" value="Genomic_DNA"/>
</dbReference>
<evidence type="ECO:0000313" key="2">
    <source>
        <dbReference type="Proteomes" id="UP001234495"/>
    </source>
</evidence>